<keyword evidence="2" id="KW-0813">Transport</keyword>
<evidence type="ECO:0000313" key="9">
    <source>
        <dbReference type="Proteomes" id="UP000263900"/>
    </source>
</evidence>
<dbReference type="InterPro" id="IPR036942">
    <property type="entry name" value="Beta-barrel_TonB_sf"/>
</dbReference>
<gene>
    <name evidence="8" type="ORF">D3H65_12590</name>
</gene>
<keyword evidence="5" id="KW-0732">Signal</keyword>
<dbReference type="AlphaFoldDB" id="A0A3B7MNZ2"/>
<evidence type="ECO:0000256" key="1">
    <source>
        <dbReference type="ARBA" id="ARBA00004571"/>
    </source>
</evidence>
<dbReference type="InterPro" id="IPR039426">
    <property type="entry name" value="TonB-dep_rcpt-like"/>
</dbReference>
<organism evidence="8 9">
    <name type="scientific">Paraflavitalea soli</name>
    <dbReference type="NCBI Taxonomy" id="2315862"/>
    <lineage>
        <taxon>Bacteria</taxon>
        <taxon>Pseudomonadati</taxon>
        <taxon>Bacteroidota</taxon>
        <taxon>Chitinophagia</taxon>
        <taxon>Chitinophagales</taxon>
        <taxon>Chitinophagaceae</taxon>
        <taxon>Paraflavitalea</taxon>
    </lineage>
</organism>
<dbReference type="Gene3D" id="2.40.170.20">
    <property type="entry name" value="TonB-dependent receptor, beta-barrel domain"/>
    <property type="match status" value="1"/>
</dbReference>
<dbReference type="KEGG" id="pseg:D3H65_12590"/>
<dbReference type="InterPro" id="IPR037066">
    <property type="entry name" value="Plug_dom_sf"/>
</dbReference>
<evidence type="ECO:0000256" key="3">
    <source>
        <dbReference type="ARBA" id="ARBA00022452"/>
    </source>
</evidence>
<dbReference type="PANTHER" id="PTHR30069">
    <property type="entry name" value="TONB-DEPENDENT OUTER MEMBRANE RECEPTOR"/>
    <property type="match status" value="1"/>
</dbReference>
<dbReference type="Proteomes" id="UP000263900">
    <property type="component" value="Chromosome"/>
</dbReference>
<dbReference type="GO" id="GO:0009279">
    <property type="term" value="C:cell outer membrane"/>
    <property type="evidence" value="ECO:0007669"/>
    <property type="project" value="UniProtKB-SubCell"/>
</dbReference>
<dbReference type="GO" id="GO:0044718">
    <property type="term" value="P:siderophore transmembrane transport"/>
    <property type="evidence" value="ECO:0007669"/>
    <property type="project" value="TreeGrafter"/>
</dbReference>
<evidence type="ECO:0000256" key="5">
    <source>
        <dbReference type="ARBA" id="ARBA00022729"/>
    </source>
</evidence>
<sequence>MSCQNFTNPDDIESIEILKDADATSIYGSRGANGVILITTRQGAVGKPTLTLKAEQGIVQSSYQPVLLSNHQYVNMRLEAIQAIGAAATAANAPDLHYLDLTDYQDIPKLLIGGTGSLTNLHMSVSGGDTVVRYFVSCGLFREGTVLPGSFARKRMSSYGNIQYQTPNRRFRSDLAFSFSFMDQISPAADPMYSIKLVPMLPRLRDEAGNLVWKKGDFHFPNPLGQFYNTNSTQMKFLIGSWLLEYRLFNELTLGTNLGYQFVPVDEQQLLTVAAQDSFFSPTSERSAGINTYRSWLIEPQISWLHNKGTIIAGGLLGATFQEENNDWEIMRRMGYESDAMLDIPGKAKDSIKTEYASRYRYHGVYGRGHFSWRNRYLVNATARLDASSRFGAARPWAFFGAMGTAWVFSQEQWMQDLLPRLTHGKLRASYGSSGNDQIGDYTFLELWMSNNRLIPYGGTTVLSPVREANPWLGWEKNVKAEIALELEWKGKIFLNAAYYRNISSDQVVSIQMPDQVGPASSLLINAPAAVMNRAWEFSLQSTVKWAEFNRWTSSFNLTIPHNELYRFKGLAQTTYASTLVVGKSLSILHGYPFLGVDTATGLFIVPAGNSMGSPATWPVIMAGDSDPRWYAGWSNECQLGQFRFSVLLEARDQRAINPLYSAYATMPPGRWEASMLTNQPVEMLQRWQKKGDQTSLQRWTIATDEATNRALQYYKGSTDWITNAFFLRIRNIDVSWKLPSAWIKPYRLKDINVYVRGQNVWTFTGYRGGDPTLQSPFKLPSLRMLTIGLQVQFQ</sequence>
<dbReference type="NCBIfam" id="TIGR04057">
    <property type="entry name" value="SusC_RagA_signa"/>
    <property type="match status" value="1"/>
</dbReference>
<evidence type="ECO:0000256" key="2">
    <source>
        <dbReference type="ARBA" id="ARBA00022448"/>
    </source>
</evidence>
<comment type="subcellular location">
    <subcellularLocation>
        <location evidence="1">Cell outer membrane</location>
        <topology evidence="1">Multi-pass membrane protein</topology>
    </subcellularLocation>
</comment>
<dbReference type="NCBIfam" id="TIGR04056">
    <property type="entry name" value="OMP_RagA_SusC"/>
    <property type="match status" value="1"/>
</dbReference>
<protein>
    <submittedName>
        <fullName evidence="8">SusC/RagA family TonB-linked outer membrane protein</fullName>
    </submittedName>
</protein>
<keyword evidence="3" id="KW-1134">Transmembrane beta strand</keyword>
<dbReference type="GO" id="GO:0015344">
    <property type="term" value="F:siderophore uptake transmembrane transporter activity"/>
    <property type="evidence" value="ECO:0007669"/>
    <property type="project" value="TreeGrafter"/>
</dbReference>
<dbReference type="OrthoDB" id="9768177at2"/>
<keyword evidence="9" id="KW-1185">Reference proteome</keyword>
<evidence type="ECO:0000256" key="6">
    <source>
        <dbReference type="ARBA" id="ARBA00023136"/>
    </source>
</evidence>
<name>A0A3B7MNZ2_9BACT</name>
<keyword evidence="7" id="KW-0998">Cell outer membrane</keyword>
<evidence type="ECO:0000256" key="7">
    <source>
        <dbReference type="ARBA" id="ARBA00023237"/>
    </source>
</evidence>
<dbReference type="EMBL" id="CP032157">
    <property type="protein sequence ID" value="AXY74770.1"/>
    <property type="molecule type" value="Genomic_DNA"/>
</dbReference>
<dbReference type="Gene3D" id="2.170.130.10">
    <property type="entry name" value="TonB-dependent receptor, plug domain"/>
    <property type="match status" value="1"/>
</dbReference>
<evidence type="ECO:0000313" key="8">
    <source>
        <dbReference type="EMBL" id="AXY74770.1"/>
    </source>
</evidence>
<proteinExistence type="predicted"/>
<dbReference type="SUPFAM" id="SSF56935">
    <property type="entry name" value="Porins"/>
    <property type="match status" value="1"/>
</dbReference>
<evidence type="ECO:0000256" key="4">
    <source>
        <dbReference type="ARBA" id="ARBA00022692"/>
    </source>
</evidence>
<keyword evidence="6" id="KW-0472">Membrane</keyword>
<reference evidence="8 9" key="1">
    <citation type="submission" date="2018-09" db="EMBL/GenBank/DDBJ databases">
        <title>Genome sequencing of strain 6GH32-13.</title>
        <authorList>
            <person name="Weon H.-Y."/>
            <person name="Heo J."/>
            <person name="Kwon S.-W."/>
        </authorList>
    </citation>
    <scope>NUCLEOTIDE SEQUENCE [LARGE SCALE GENOMIC DNA]</scope>
    <source>
        <strain evidence="8 9">5GH32-13</strain>
    </source>
</reference>
<keyword evidence="4" id="KW-0812">Transmembrane</keyword>
<accession>A0A3B7MNZ2</accession>
<dbReference type="InterPro" id="IPR023997">
    <property type="entry name" value="TonB-dep_OMP_SusC/RagA_CS"/>
</dbReference>
<dbReference type="PANTHER" id="PTHR30069:SF29">
    <property type="entry name" value="HEMOGLOBIN AND HEMOGLOBIN-HAPTOGLOBIN-BINDING PROTEIN 1-RELATED"/>
    <property type="match status" value="1"/>
</dbReference>
<dbReference type="InterPro" id="IPR023996">
    <property type="entry name" value="TonB-dep_OMP_SusC/RagA"/>
</dbReference>